<name>A0A4Y4C6R1_9CORY</name>
<dbReference type="NCBIfam" id="TIGR01543">
    <property type="entry name" value="proheadase_HK97"/>
    <property type="match status" value="1"/>
</dbReference>
<dbReference type="EMBL" id="BJNT01000020">
    <property type="protein sequence ID" value="GEC87104.1"/>
    <property type="molecule type" value="Genomic_DNA"/>
</dbReference>
<gene>
    <name evidence="8" type="ORF">CVA01_24180</name>
</gene>
<evidence type="ECO:0000256" key="4">
    <source>
        <dbReference type="ARBA" id="ARBA00022801"/>
    </source>
</evidence>
<dbReference type="InterPro" id="IPR054612">
    <property type="entry name" value="Phage_capsid-like_C"/>
</dbReference>
<comment type="caution">
    <text evidence="8">The sequence shown here is derived from an EMBL/GenBank/DDBJ whole genome shotgun (WGS) entry which is preliminary data.</text>
</comment>
<evidence type="ECO:0000256" key="1">
    <source>
        <dbReference type="ARBA" id="ARBA00004328"/>
    </source>
</evidence>
<dbReference type="Pfam" id="PF04586">
    <property type="entry name" value="Peptidase_S78"/>
    <property type="match status" value="1"/>
</dbReference>
<feature type="domain" description="Phage capsid-like C-terminal" evidence="7">
    <location>
        <begin position="382"/>
        <end position="616"/>
    </location>
</feature>
<evidence type="ECO:0000256" key="5">
    <source>
        <dbReference type="SAM" id="MobiDB-lite"/>
    </source>
</evidence>
<organism evidence="8 9">
    <name type="scientific">Corynebacterium variabile</name>
    <dbReference type="NCBI Taxonomy" id="1727"/>
    <lineage>
        <taxon>Bacteria</taxon>
        <taxon>Bacillati</taxon>
        <taxon>Actinomycetota</taxon>
        <taxon>Actinomycetes</taxon>
        <taxon>Mycobacteriales</taxon>
        <taxon>Corynebacteriaceae</taxon>
        <taxon>Corynebacterium</taxon>
    </lineage>
</organism>
<keyword evidence="4" id="KW-0378">Hydrolase</keyword>
<dbReference type="GeneID" id="82888515"/>
<keyword evidence="3" id="KW-0645">Protease</keyword>
<dbReference type="RefSeq" id="WP_141330984.1">
    <property type="nucleotide sequence ID" value="NZ_BJNT01000020.1"/>
</dbReference>
<dbReference type="Proteomes" id="UP000319986">
    <property type="component" value="Unassembled WGS sequence"/>
</dbReference>
<accession>A0A4Y4C6R1</accession>
<dbReference type="GO" id="GO:0006508">
    <property type="term" value="P:proteolysis"/>
    <property type="evidence" value="ECO:0007669"/>
    <property type="project" value="UniProtKB-KW"/>
</dbReference>
<dbReference type="InterPro" id="IPR006433">
    <property type="entry name" value="Prohead_protease"/>
</dbReference>
<feature type="region of interest" description="Disordered" evidence="5">
    <location>
        <begin position="162"/>
        <end position="189"/>
    </location>
</feature>
<evidence type="ECO:0000313" key="8">
    <source>
        <dbReference type="EMBL" id="GEC87104.1"/>
    </source>
</evidence>
<evidence type="ECO:0000256" key="2">
    <source>
        <dbReference type="ARBA" id="ARBA00022612"/>
    </source>
</evidence>
<dbReference type="GO" id="GO:0008233">
    <property type="term" value="F:peptidase activity"/>
    <property type="evidence" value="ECO:0007669"/>
    <property type="project" value="UniProtKB-KW"/>
</dbReference>
<dbReference type="Pfam" id="PF05065">
    <property type="entry name" value="Phage_capsid"/>
    <property type="match status" value="1"/>
</dbReference>
<dbReference type="AlphaFoldDB" id="A0A4Y4C6R1"/>
<comment type="subcellular location">
    <subcellularLocation>
        <location evidence="1">Virion</location>
    </subcellularLocation>
</comment>
<dbReference type="Gene3D" id="3.30.2400.10">
    <property type="entry name" value="Major capsid protein gp5"/>
    <property type="match status" value="1"/>
</dbReference>
<evidence type="ECO:0000259" key="7">
    <source>
        <dbReference type="Pfam" id="PF05065"/>
    </source>
</evidence>
<keyword evidence="2" id="KW-1188">Viral release from host cell</keyword>
<dbReference type="Gene3D" id="3.30.2320.10">
    <property type="entry name" value="hypothetical protein PF0899 domain"/>
    <property type="match status" value="1"/>
</dbReference>
<evidence type="ECO:0000313" key="9">
    <source>
        <dbReference type="Proteomes" id="UP000319986"/>
    </source>
</evidence>
<dbReference type="InterPro" id="IPR024455">
    <property type="entry name" value="Phage_capsid"/>
</dbReference>
<proteinExistence type="predicted"/>
<dbReference type="SUPFAM" id="SSF56563">
    <property type="entry name" value="Major capsid protein gp5"/>
    <property type="match status" value="1"/>
</dbReference>
<feature type="domain" description="Prohead serine protease" evidence="6">
    <location>
        <begin position="23"/>
        <end position="164"/>
    </location>
</feature>
<evidence type="ECO:0000256" key="3">
    <source>
        <dbReference type="ARBA" id="ARBA00022670"/>
    </source>
</evidence>
<protein>
    <submittedName>
        <fullName evidence="8">Uncharacterized protein</fullName>
    </submittedName>
</protein>
<evidence type="ECO:0000259" key="6">
    <source>
        <dbReference type="Pfam" id="PF04586"/>
    </source>
</evidence>
<reference evidence="8 9" key="1">
    <citation type="submission" date="2019-06" db="EMBL/GenBank/DDBJ databases">
        <title>Whole genome shotgun sequence of Corynebacterium variabile NBRC 15286.</title>
        <authorList>
            <person name="Hosoyama A."/>
            <person name="Uohara A."/>
            <person name="Ohji S."/>
            <person name="Ichikawa N."/>
        </authorList>
    </citation>
    <scope>NUCLEOTIDE SEQUENCE [LARGE SCALE GENOMIC DNA]</scope>
    <source>
        <strain evidence="8 9">NBRC 15286</strain>
    </source>
</reference>
<dbReference type="InterPro" id="IPR054613">
    <property type="entry name" value="Peptidase_S78_dom"/>
</dbReference>
<dbReference type="NCBIfam" id="TIGR01554">
    <property type="entry name" value="major_cap_HK97"/>
    <property type="match status" value="1"/>
</dbReference>
<sequence>MRRMNWSGDLRVRAVGASDGLSDGEFTGYASVFGNIDSYGDVVAPGAFTDTLAELKASGRVLPVLYGHDFTDPTSNIGEVLDATEDDHGLLVRCRLDMDDEKAAKVYRLMKGRRVNEMSFAFDVLDAEPGEVNGTPVNLLTRVKLYEVSVVPIGANPKASVLSVKADDDTTGDTTGDPDDDNPDDGPSAADVLEDVQAYVGSLLDSLDAAAEGATSAAEKGAALEHRKAATTAAAPVLALLKARSGSAAGRLTEHDMKDVNRTMDTLHTKAGNWKADLDRTRRQVAEGQAVYAALGIGGNNGGTYRKDANGTAHRVDGHGNGDRPARLAVTPSALRSAITPAVRALAAGGMKAEATVSIIDENPPVPLTALTTVEPERVFGLLGNVQLVTVTGGEAFTYLRQATRDLNAAVVPIGTEKPTSNITMETVNDTLDRVAHISGAVDVYTMQDSAEARTLLTNELRYGVYLAVEQQFTTAVMNASGAVVNAYTGGVLDTLRHSLTALHNQELEPGLVIVNPDTWEQIELSRADGSGQFVFGSTPVNPVDRTLYGVPVVVSTSVPAGKAITTATDAVALATDGMVAMASDTSGDLFTHNQMKIRAEGRFKPVIRRPQGLVLSDLAAPAGD</sequence>